<dbReference type="InterPro" id="IPR013655">
    <property type="entry name" value="PAS_fold_3"/>
</dbReference>
<feature type="domain" description="PAC" evidence="12">
    <location>
        <begin position="456"/>
        <end position="508"/>
    </location>
</feature>
<evidence type="ECO:0000256" key="9">
    <source>
        <dbReference type="SAM" id="Coils"/>
    </source>
</evidence>
<keyword evidence="3" id="KW-0597">Phosphoprotein</keyword>
<feature type="domain" description="PAS" evidence="11">
    <location>
        <begin position="134"/>
        <end position="189"/>
    </location>
</feature>
<evidence type="ECO:0000256" key="2">
    <source>
        <dbReference type="ARBA" id="ARBA00012438"/>
    </source>
</evidence>
<dbReference type="PROSITE" id="PS50109">
    <property type="entry name" value="HIS_KIN"/>
    <property type="match status" value="1"/>
</dbReference>
<dbReference type="InterPro" id="IPR035965">
    <property type="entry name" value="PAS-like_dom_sf"/>
</dbReference>
<dbReference type="SMART" id="SM00091">
    <property type="entry name" value="PAS"/>
    <property type="match status" value="4"/>
</dbReference>
<evidence type="ECO:0000259" key="12">
    <source>
        <dbReference type="PROSITE" id="PS50113"/>
    </source>
</evidence>
<dbReference type="OrthoDB" id="9815750at2"/>
<gene>
    <name evidence="13" type="ORF">BFG57_15760</name>
</gene>
<feature type="domain" description="Histidine kinase" evidence="10">
    <location>
        <begin position="521"/>
        <end position="726"/>
    </location>
</feature>
<name>A0A1E5LEE5_9BACI</name>
<dbReference type="Pfam" id="PF02518">
    <property type="entry name" value="HATPase_c"/>
    <property type="match status" value="1"/>
</dbReference>
<dbReference type="EC" id="2.7.13.3" evidence="2"/>
<dbReference type="CDD" id="cd00082">
    <property type="entry name" value="HisKA"/>
    <property type="match status" value="1"/>
</dbReference>
<dbReference type="SUPFAM" id="SSF47384">
    <property type="entry name" value="Homodimeric domain of signal transducing histidine kinase"/>
    <property type="match status" value="1"/>
</dbReference>
<evidence type="ECO:0000259" key="11">
    <source>
        <dbReference type="PROSITE" id="PS50112"/>
    </source>
</evidence>
<dbReference type="PROSITE" id="PS50112">
    <property type="entry name" value="PAS"/>
    <property type="match status" value="2"/>
</dbReference>
<dbReference type="Pfam" id="PF00512">
    <property type="entry name" value="HisKA"/>
    <property type="match status" value="1"/>
</dbReference>
<dbReference type="NCBIfam" id="TIGR00229">
    <property type="entry name" value="sensory_box"/>
    <property type="match status" value="2"/>
</dbReference>
<comment type="catalytic activity">
    <reaction evidence="1">
        <text>ATP + protein L-histidine = ADP + protein N-phospho-L-histidine.</text>
        <dbReference type="EC" id="2.7.13.3"/>
    </reaction>
</comment>
<dbReference type="AlphaFoldDB" id="A0A1E5LEE5"/>
<evidence type="ECO:0000256" key="3">
    <source>
        <dbReference type="ARBA" id="ARBA00022553"/>
    </source>
</evidence>
<dbReference type="InterPro" id="IPR003594">
    <property type="entry name" value="HATPase_dom"/>
</dbReference>
<dbReference type="GO" id="GO:0006355">
    <property type="term" value="P:regulation of DNA-templated transcription"/>
    <property type="evidence" value="ECO:0007669"/>
    <property type="project" value="InterPro"/>
</dbReference>
<accession>A0A1E5LEE5</accession>
<dbReference type="CDD" id="cd00130">
    <property type="entry name" value="PAS"/>
    <property type="match status" value="3"/>
</dbReference>
<dbReference type="PROSITE" id="PS50113">
    <property type="entry name" value="PAC"/>
    <property type="match status" value="2"/>
</dbReference>
<dbReference type="InterPro" id="IPR036890">
    <property type="entry name" value="HATPase_C_sf"/>
</dbReference>
<dbReference type="CDD" id="cd00075">
    <property type="entry name" value="HATPase"/>
    <property type="match status" value="1"/>
</dbReference>
<protein>
    <recommendedName>
        <fullName evidence="2">histidine kinase</fullName>
        <ecNumber evidence="2">2.7.13.3</ecNumber>
    </recommendedName>
</protein>
<dbReference type="STRING" id="1305675.BFG57_15760"/>
<evidence type="ECO:0000313" key="13">
    <source>
        <dbReference type="EMBL" id="OEH92436.1"/>
    </source>
</evidence>
<dbReference type="InterPro" id="IPR001610">
    <property type="entry name" value="PAC"/>
</dbReference>
<evidence type="ECO:0000256" key="1">
    <source>
        <dbReference type="ARBA" id="ARBA00000085"/>
    </source>
</evidence>
<evidence type="ECO:0000256" key="8">
    <source>
        <dbReference type="ARBA" id="ARBA00023012"/>
    </source>
</evidence>
<dbReference type="InterPro" id="IPR005467">
    <property type="entry name" value="His_kinase_dom"/>
</dbReference>
<proteinExistence type="predicted"/>
<keyword evidence="8" id="KW-0902">Two-component regulatory system</keyword>
<dbReference type="Gene3D" id="3.30.450.20">
    <property type="entry name" value="PAS domain"/>
    <property type="match status" value="4"/>
</dbReference>
<dbReference type="PANTHER" id="PTHR43065:SF10">
    <property type="entry name" value="PEROXIDE STRESS-ACTIVATED HISTIDINE KINASE MAK3"/>
    <property type="match status" value="1"/>
</dbReference>
<dbReference type="InterPro" id="IPR000014">
    <property type="entry name" value="PAS"/>
</dbReference>
<comment type="caution">
    <text evidence="13">The sequence shown here is derived from an EMBL/GenBank/DDBJ whole genome shotgun (WGS) entry which is preliminary data.</text>
</comment>
<feature type="domain" description="PAS" evidence="11">
    <location>
        <begin position="382"/>
        <end position="455"/>
    </location>
</feature>
<dbReference type="InterPro" id="IPR000700">
    <property type="entry name" value="PAS-assoc_C"/>
</dbReference>
<dbReference type="Pfam" id="PF08447">
    <property type="entry name" value="PAS_3"/>
    <property type="match status" value="2"/>
</dbReference>
<dbReference type="InterPro" id="IPR004358">
    <property type="entry name" value="Sig_transdc_His_kin-like_C"/>
</dbReference>
<dbReference type="InterPro" id="IPR003661">
    <property type="entry name" value="HisK_dim/P_dom"/>
</dbReference>
<sequence>MANSAIFNNIKIMADDLQYFIEWSKNLIGYVSNRGQLFPLNAIWGLYVDLEFSEDTGISWETLIHPDDYDEFIEQMKLLHQQKRATIETRIIAKDETIHWIKWDLFYRDDKEWTYIVGTDITQSKHAEQESIELKEFYETMISDVQVSLENISKDGTILSVNSVFVDLYGWKKAEVLGKNVAELVQWEDDDYERIIEMVATGNKIASYKVTRRRKSGEKIDISLTISPIHNKNGEVISYCILSRKYTKEKRLETLLEQQRLKLKEANRRMTAFLKSISDGLCVVDQDYRVLYANEPLKCLFKKSDIVDGCELWSLFPENHLNKYKHKYIDALENHNTVLFQDYFPNMEKHIAINIFPTNDGMIIYYHDNSTMVKSVEALSESERLFERFANNVNDVLWIAAPDFKEWKYISPAFEKMVGLPAEKLMENPMVMEDFIHSNDLPKVVSISEKMLEGEYSVDYRMKTGDEGRERWFRSKGFPVFKDGEPEAIVGVTEEITDQKQRDELLIKSEKLTSVGQLAAGIAHEIRNPLTSIKGFIQILSINKYVPQGYIEIMMSELARIESIVNEFLLLARPPRDIQFQPYQLEQILEEVVSLLRAEANLRGIEIIENIEQNLVHLMCAPNQLKQAFINLIKNAIESMDVSGKINVNLYEKNNQLHVKIIDQGSGIPKDSLEKLGDPFFSTKEKGTGLGLMITMKMIEDHGGTIHFDSEVGIGTTVTASFPIQRKVKLI</sequence>
<evidence type="ECO:0000259" key="10">
    <source>
        <dbReference type="PROSITE" id="PS50109"/>
    </source>
</evidence>
<dbReference type="Pfam" id="PF13426">
    <property type="entry name" value="PAS_9"/>
    <property type="match status" value="1"/>
</dbReference>
<keyword evidence="5" id="KW-0547">Nucleotide-binding</keyword>
<dbReference type="PRINTS" id="PR00344">
    <property type="entry name" value="BCTRLSENSOR"/>
</dbReference>
<evidence type="ECO:0000313" key="14">
    <source>
        <dbReference type="Proteomes" id="UP000095209"/>
    </source>
</evidence>
<organism evidence="13 14">
    <name type="scientific">Bacillus solimangrovi</name>
    <dbReference type="NCBI Taxonomy" id="1305675"/>
    <lineage>
        <taxon>Bacteria</taxon>
        <taxon>Bacillati</taxon>
        <taxon>Bacillota</taxon>
        <taxon>Bacilli</taxon>
        <taxon>Bacillales</taxon>
        <taxon>Bacillaceae</taxon>
        <taxon>Bacillus</taxon>
    </lineage>
</organism>
<dbReference type="Pfam" id="PF00989">
    <property type="entry name" value="PAS"/>
    <property type="match status" value="1"/>
</dbReference>
<evidence type="ECO:0000256" key="5">
    <source>
        <dbReference type="ARBA" id="ARBA00022741"/>
    </source>
</evidence>
<reference evidence="13 14" key="1">
    <citation type="submission" date="2016-08" db="EMBL/GenBank/DDBJ databases">
        <title>Genome of Bacillus solimangrovi GH2-4.</title>
        <authorList>
            <person name="Lim S."/>
            <person name="Kim B.-C."/>
        </authorList>
    </citation>
    <scope>NUCLEOTIDE SEQUENCE [LARGE SCALE GENOMIC DNA]</scope>
    <source>
        <strain evidence="13 14">GH2-4</strain>
    </source>
</reference>
<dbReference type="InterPro" id="IPR036097">
    <property type="entry name" value="HisK_dim/P_sf"/>
</dbReference>
<keyword evidence="7" id="KW-0067">ATP-binding</keyword>
<keyword evidence="9" id="KW-0175">Coiled coil</keyword>
<feature type="coiled-coil region" evidence="9">
    <location>
        <begin position="249"/>
        <end position="276"/>
    </location>
</feature>
<dbReference type="SMART" id="SM00387">
    <property type="entry name" value="HATPase_c"/>
    <property type="match status" value="1"/>
</dbReference>
<dbReference type="GO" id="GO:0000155">
    <property type="term" value="F:phosphorelay sensor kinase activity"/>
    <property type="evidence" value="ECO:0007669"/>
    <property type="project" value="InterPro"/>
</dbReference>
<dbReference type="SUPFAM" id="SSF55785">
    <property type="entry name" value="PYP-like sensor domain (PAS domain)"/>
    <property type="match status" value="4"/>
</dbReference>
<dbReference type="SUPFAM" id="SSF55874">
    <property type="entry name" value="ATPase domain of HSP90 chaperone/DNA topoisomerase II/histidine kinase"/>
    <property type="match status" value="1"/>
</dbReference>
<dbReference type="EMBL" id="MJEH01000028">
    <property type="protein sequence ID" value="OEH92436.1"/>
    <property type="molecule type" value="Genomic_DNA"/>
</dbReference>
<evidence type="ECO:0000256" key="6">
    <source>
        <dbReference type="ARBA" id="ARBA00022777"/>
    </source>
</evidence>
<keyword evidence="14" id="KW-1185">Reference proteome</keyword>
<dbReference type="GO" id="GO:0005524">
    <property type="term" value="F:ATP binding"/>
    <property type="evidence" value="ECO:0007669"/>
    <property type="project" value="UniProtKB-KW"/>
</dbReference>
<dbReference type="Gene3D" id="3.30.565.10">
    <property type="entry name" value="Histidine kinase-like ATPase, C-terminal domain"/>
    <property type="match status" value="1"/>
</dbReference>
<evidence type="ECO:0000256" key="7">
    <source>
        <dbReference type="ARBA" id="ARBA00022840"/>
    </source>
</evidence>
<dbReference type="SMART" id="SM00086">
    <property type="entry name" value="PAC"/>
    <property type="match status" value="3"/>
</dbReference>
<dbReference type="Gene3D" id="1.10.287.130">
    <property type="match status" value="1"/>
</dbReference>
<keyword evidence="4" id="KW-0808">Transferase</keyword>
<keyword evidence="6" id="KW-0418">Kinase</keyword>
<dbReference type="RefSeq" id="WP_069717513.1">
    <property type="nucleotide sequence ID" value="NZ_MJEH01000028.1"/>
</dbReference>
<dbReference type="SMART" id="SM00388">
    <property type="entry name" value="HisKA"/>
    <property type="match status" value="1"/>
</dbReference>
<dbReference type="InterPro" id="IPR013767">
    <property type="entry name" value="PAS_fold"/>
</dbReference>
<dbReference type="Proteomes" id="UP000095209">
    <property type="component" value="Unassembled WGS sequence"/>
</dbReference>
<dbReference type="PANTHER" id="PTHR43065">
    <property type="entry name" value="SENSOR HISTIDINE KINASE"/>
    <property type="match status" value="1"/>
</dbReference>
<feature type="domain" description="PAC" evidence="12">
    <location>
        <begin position="204"/>
        <end position="258"/>
    </location>
</feature>
<evidence type="ECO:0000256" key="4">
    <source>
        <dbReference type="ARBA" id="ARBA00022679"/>
    </source>
</evidence>